<sequence>MSRMSGIHKNRRLGRVFDSEVQRILDFVARGIGVRVVGAPGSGKTSVLRSVMSNLEKTGVSVHFISGLRTHRTIPYAAIKGLGLEIRPGRSGVFDIADVFSSKLATAGKHLLVVDDLHLVDSESLAVLEAVRQRSDCPMVATAPETWVFSRGQLAVLNNGREAHLQLDPLHYEQVHLLIAQVLGAPADADTTARILTKSAGNPRLIVRIAETASLSNLLVMKDQQWCMAGDTLWNEHLRGTLEALLAELHADEFTALHIMAILGTARVDVLHKVIHPDALEGLERRGFLSVLADHHNGSIAAISPPVIADYFRGSKKLRDRKLLRSKIAGVLEAAPQAASEKPVTTDSLTRVLSTLRLEKGDDDAMASRHFHEHNADRERIRGERWEANKSAANAAALLRIYWGAPVDVERASRLCTETTDVDADPKDVLFVTITEAMLAIHTGQGHSAAVDILQKFAGDNPHLKAEVENAILFISASHGRVPPDTSKVPEASEGRGSGMGSLVHGLLELYRFKPTAALEAVDGAGDDDAFPHLRLFIRGFALFAAGRVEESLVLALDWRSEARKNLDQFGVVTSSYVAAHGLLYRGHFEEAEYLMSSVFAMGRPGFVVDSLYDAMLRLAGLRHATSAILPELSIAAQARTEVPDVGPLPGVGKGAYELIAHNNAQPSAFDRKATRLIRRQLKSGYILEAMLTALLCTCLCPGRPVLDLLQKILRDSGVAVHDQFIAIATAVVEGDNKLLGLLLKHYEPDIDTYQVGMLLRGALKRHVIDGDAAAADAMAQASSIFAVRFPATNEQLSFNSFRTTPLTEREIEVAILAGHHTNVEIGEHLRISARTVENHISNALRKTGATSRNSLFMLVGNSLPPR</sequence>
<dbReference type="KEGG" id="aau:AAur_1178"/>
<dbReference type="Gene3D" id="3.40.50.300">
    <property type="entry name" value="P-loop containing nucleotide triphosphate hydrolases"/>
    <property type="match status" value="1"/>
</dbReference>
<dbReference type="GO" id="GO:0006355">
    <property type="term" value="P:regulation of DNA-templated transcription"/>
    <property type="evidence" value="ECO:0007669"/>
    <property type="project" value="InterPro"/>
</dbReference>
<dbReference type="SMART" id="SM00421">
    <property type="entry name" value="HTH_LUXR"/>
    <property type="match status" value="1"/>
</dbReference>
<dbReference type="eggNOG" id="COG2197">
    <property type="taxonomic scope" value="Bacteria"/>
</dbReference>
<dbReference type="Gene3D" id="1.10.10.10">
    <property type="entry name" value="Winged helix-like DNA-binding domain superfamily/Winged helix DNA-binding domain"/>
    <property type="match status" value="1"/>
</dbReference>
<keyword evidence="3" id="KW-0804">Transcription</keyword>
<dbReference type="PANTHER" id="PTHR44688:SF16">
    <property type="entry name" value="DNA-BINDING TRANSCRIPTIONAL ACTIVATOR DEVR_DOSR"/>
    <property type="match status" value="1"/>
</dbReference>
<gene>
    <name evidence="5" type="ordered locus">AAur_1178</name>
</gene>
<dbReference type="PANTHER" id="PTHR44688">
    <property type="entry name" value="DNA-BINDING TRANSCRIPTIONAL ACTIVATOR DEVR_DOSR"/>
    <property type="match status" value="1"/>
</dbReference>
<dbReference type="InterPro" id="IPR036388">
    <property type="entry name" value="WH-like_DNA-bd_sf"/>
</dbReference>
<dbReference type="GO" id="GO:0003677">
    <property type="term" value="F:DNA binding"/>
    <property type="evidence" value="ECO:0007669"/>
    <property type="project" value="UniProtKB-KW"/>
</dbReference>
<accession>A1R402</accession>
<dbReference type="PROSITE" id="PS50043">
    <property type="entry name" value="HTH_LUXR_2"/>
    <property type="match status" value="1"/>
</dbReference>
<dbReference type="AlphaFoldDB" id="A1R402"/>
<evidence type="ECO:0000256" key="3">
    <source>
        <dbReference type="ARBA" id="ARBA00023163"/>
    </source>
</evidence>
<evidence type="ECO:0000313" key="6">
    <source>
        <dbReference type="Proteomes" id="UP000000637"/>
    </source>
</evidence>
<dbReference type="SUPFAM" id="SSF52540">
    <property type="entry name" value="P-loop containing nucleoside triphosphate hydrolases"/>
    <property type="match status" value="1"/>
</dbReference>
<reference evidence="5 6" key="1">
    <citation type="journal article" date="2006" name="PLoS Genet.">
        <title>Secrets of soil survival revealed by the genome sequence of Arthrobacter aurescens TC1.</title>
        <authorList>
            <person name="Mongodin E.F."/>
            <person name="Shapir N."/>
            <person name="Daugherty S.C."/>
            <person name="DeBoy R.T."/>
            <person name="Emerson J.B."/>
            <person name="Shvartzbeyn A."/>
            <person name="Radune D."/>
            <person name="Vamathevan J."/>
            <person name="Riggs F."/>
            <person name="Grinberg V."/>
            <person name="Khouri H."/>
            <person name="Wackett L.P."/>
            <person name="Nelson K.E."/>
            <person name="Sadowsky M.J."/>
        </authorList>
    </citation>
    <scope>NUCLEOTIDE SEQUENCE [LARGE SCALE GENOMIC DNA]</scope>
    <source>
        <strain evidence="5 6">TC1</strain>
    </source>
</reference>
<proteinExistence type="predicted"/>
<feature type="domain" description="HTH luxR-type" evidence="4">
    <location>
        <begin position="800"/>
        <end position="864"/>
    </location>
</feature>
<evidence type="ECO:0000259" key="4">
    <source>
        <dbReference type="PROSITE" id="PS50043"/>
    </source>
</evidence>
<dbReference type="InterPro" id="IPR000792">
    <property type="entry name" value="Tscrpt_reg_LuxR_C"/>
</dbReference>
<dbReference type="CDD" id="cd06170">
    <property type="entry name" value="LuxR_C_like"/>
    <property type="match status" value="1"/>
</dbReference>
<dbReference type="SUPFAM" id="SSF46894">
    <property type="entry name" value="C-terminal effector domain of the bipartite response regulators"/>
    <property type="match status" value="1"/>
</dbReference>
<organism evidence="5 6">
    <name type="scientific">Paenarthrobacter aurescens (strain TC1)</name>
    <dbReference type="NCBI Taxonomy" id="290340"/>
    <lineage>
        <taxon>Bacteria</taxon>
        <taxon>Bacillati</taxon>
        <taxon>Actinomycetota</taxon>
        <taxon>Actinomycetes</taxon>
        <taxon>Micrococcales</taxon>
        <taxon>Micrococcaceae</taxon>
        <taxon>Paenarthrobacter</taxon>
    </lineage>
</organism>
<dbReference type="EMBL" id="CP000474">
    <property type="protein sequence ID" value="ABM07327.1"/>
    <property type="molecule type" value="Genomic_DNA"/>
</dbReference>
<keyword evidence="1" id="KW-0805">Transcription regulation</keyword>
<evidence type="ECO:0000256" key="2">
    <source>
        <dbReference type="ARBA" id="ARBA00023125"/>
    </source>
</evidence>
<keyword evidence="6" id="KW-1185">Reference proteome</keyword>
<evidence type="ECO:0000256" key="1">
    <source>
        <dbReference type="ARBA" id="ARBA00023015"/>
    </source>
</evidence>
<protein>
    <submittedName>
        <fullName evidence="5">Transcriptional regulator, LuxR family</fullName>
    </submittedName>
</protein>
<name>A1R402_PAEAT</name>
<dbReference type="InterPro" id="IPR027417">
    <property type="entry name" value="P-loop_NTPase"/>
</dbReference>
<dbReference type="InterPro" id="IPR016032">
    <property type="entry name" value="Sig_transdc_resp-reg_C-effctor"/>
</dbReference>
<dbReference type="Proteomes" id="UP000000637">
    <property type="component" value="Chromosome"/>
</dbReference>
<keyword evidence="2" id="KW-0238">DNA-binding</keyword>
<dbReference type="HOGENOM" id="CLU_017431_0_0_11"/>
<dbReference type="STRING" id="290340.AAur_1178"/>
<evidence type="ECO:0000313" key="5">
    <source>
        <dbReference type="EMBL" id="ABM07327.1"/>
    </source>
</evidence>
<dbReference type="Pfam" id="PF00196">
    <property type="entry name" value="GerE"/>
    <property type="match status" value="1"/>
</dbReference>